<organism evidence="1 2">
    <name type="scientific">Streptomyces coerulescens</name>
    <dbReference type="NCBI Taxonomy" id="29304"/>
    <lineage>
        <taxon>Bacteria</taxon>
        <taxon>Bacillati</taxon>
        <taxon>Actinomycetota</taxon>
        <taxon>Actinomycetes</taxon>
        <taxon>Kitasatosporales</taxon>
        <taxon>Streptomycetaceae</taxon>
        <taxon>Streptomyces</taxon>
    </lineage>
</organism>
<proteinExistence type="predicted"/>
<evidence type="ECO:0000313" key="1">
    <source>
        <dbReference type="EMBL" id="MFC5220477.1"/>
    </source>
</evidence>
<name>A0ABW0CZH0_STRCD</name>
<evidence type="ECO:0000313" key="2">
    <source>
        <dbReference type="Proteomes" id="UP001596263"/>
    </source>
</evidence>
<accession>A0ABW0CZH0</accession>
<gene>
    <name evidence="1" type="ORF">ACFPQ9_42395</name>
</gene>
<dbReference type="EMBL" id="JBHSKM010000049">
    <property type="protein sequence ID" value="MFC5220477.1"/>
    <property type="molecule type" value="Genomic_DNA"/>
</dbReference>
<reference evidence="2" key="1">
    <citation type="journal article" date="2019" name="Int. J. Syst. Evol. Microbiol.">
        <title>The Global Catalogue of Microorganisms (GCM) 10K type strain sequencing project: providing services to taxonomists for standard genome sequencing and annotation.</title>
        <authorList>
            <consortium name="The Broad Institute Genomics Platform"/>
            <consortium name="The Broad Institute Genome Sequencing Center for Infectious Disease"/>
            <person name="Wu L."/>
            <person name="Ma J."/>
        </authorList>
    </citation>
    <scope>NUCLEOTIDE SEQUENCE [LARGE SCALE GENOMIC DNA]</scope>
    <source>
        <strain evidence="2">KCTC 42586</strain>
    </source>
</reference>
<sequence>MRTTDVSLVPYITLREGEEAAPANLIIASEWPGKFPRLRYVDEGREDRDVRGVLWARCSHTRRDERGMPTGKPRWKLMHPSRQRETMQELRCQVCVKPARTALGFIFLAGPDDYDRDASSIITGQPPVCRRHVRAAAALCPHLDSRPMVFLARSAPLYGVHGTLYGYGPDGIQVIATPDHPLPYGHPNLPTALASQLVRRLNSFRLVDLDELLQELAPEAA</sequence>
<keyword evidence="2" id="KW-1185">Reference proteome</keyword>
<dbReference type="RefSeq" id="WP_380865280.1">
    <property type="nucleotide sequence ID" value="NZ_JBHSKM010000049.1"/>
</dbReference>
<protein>
    <submittedName>
        <fullName evidence="1">Uncharacterized protein</fullName>
    </submittedName>
</protein>
<comment type="caution">
    <text evidence="1">The sequence shown here is derived from an EMBL/GenBank/DDBJ whole genome shotgun (WGS) entry which is preliminary data.</text>
</comment>
<dbReference type="Proteomes" id="UP001596263">
    <property type="component" value="Unassembled WGS sequence"/>
</dbReference>